<evidence type="ECO:0000256" key="8">
    <source>
        <dbReference type="ARBA" id="ARBA00022842"/>
    </source>
</evidence>
<dbReference type="Pfam" id="PF02424">
    <property type="entry name" value="ApbE"/>
    <property type="match status" value="1"/>
</dbReference>
<dbReference type="PIRSF" id="PIRSF006268">
    <property type="entry name" value="ApbE"/>
    <property type="match status" value="1"/>
</dbReference>
<evidence type="ECO:0000256" key="1">
    <source>
        <dbReference type="ARBA" id="ARBA00001946"/>
    </source>
</evidence>
<evidence type="ECO:0000256" key="3">
    <source>
        <dbReference type="ARBA" id="ARBA00016337"/>
    </source>
</evidence>
<evidence type="ECO:0000313" key="11">
    <source>
        <dbReference type="EMBL" id="SVA52918.1"/>
    </source>
</evidence>
<evidence type="ECO:0000256" key="6">
    <source>
        <dbReference type="ARBA" id="ARBA00022723"/>
    </source>
</evidence>
<evidence type="ECO:0000256" key="10">
    <source>
        <dbReference type="ARBA" id="ARBA00048540"/>
    </source>
</evidence>
<keyword evidence="7" id="KW-0274">FAD</keyword>
<dbReference type="GO" id="GO:0046872">
    <property type="term" value="F:metal ion binding"/>
    <property type="evidence" value="ECO:0007669"/>
    <property type="project" value="UniProtKB-KW"/>
</dbReference>
<dbReference type="InterPro" id="IPR003374">
    <property type="entry name" value="ApbE-like_sf"/>
</dbReference>
<accession>A0A381WL61</accession>
<proteinExistence type="predicted"/>
<comment type="catalytic activity">
    <reaction evidence="10">
        <text>L-threonyl-[protein] + FAD = FMN-L-threonyl-[protein] + AMP + H(+)</text>
        <dbReference type="Rhea" id="RHEA:36847"/>
        <dbReference type="Rhea" id="RHEA-COMP:11060"/>
        <dbReference type="Rhea" id="RHEA-COMP:11061"/>
        <dbReference type="ChEBI" id="CHEBI:15378"/>
        <dbReference type="ChEBI" id="CHEBI:30013"/>
        <dbReference type="ChEBI" id="CHEBI:57692"/>
        <dbReference type="ChEBI" id="CHEBI:74257"/>
        <dbReference type="ChEBI" id="CHEBI:456215"/>
        <dbReference type="EC" id="2.7.1.180"/>
    </reaction>
</comment>
<evidence type="ECO:0000256" key="7">
    <source>
        <dbReference type="ARBA" id="ARBA00022827"/>
    </source>
</evidence>
<sequence>MMKPQGDRVVDVGARSIADAHHFAHEAMATVFELYITEEDGDYARQGAQAAFSEVDRLELEMSRFLSNSDISRLNDAEPGQTVALGMDSFECLCRAKEMFGKTGGAFDISIGALYACWLHEDRTLRQPSPKEIQHAHALTGLNHLELDEEGFCAEVLTEGVQFDLGGIGKGYAAEKVAEILREWSLGQALVLAGASSVLSVSVPEGMSGWPMKLRNPENPNEVLARFELKEGAVSGSGRQKGQHIIDPRSVDVGPVKGRLAAWSVAPDAIAADASSTAFMMLSDEEINEYCLANARTAAIILPHADSGEFSSRTVRCFGELEEIELEA</sequence>
<protein>
    <recommendedName>
        <fullName evidence="3">FAD:protein FMN transferase</fullName>
        <ecNumber evidence="2">2.7.1.180</ecNumber>
    </recommendedName>
    <alternativeName>
        <fullName evidence="9">Flavin transferase</fullName>
    </alternativeName>
</protein>
<dbReference type="GO" id="GO:0016740">
    <property type="term" value="F:transferase activity"/>
    <property type="evidence" value="ECO:0007669"/>
    <property type="project" value="UniProtKB-KW"/>
</dbReference>
<evidence type="ECO:0000256" key="4">
    <source>
        <dbReference type="ARBA" id="ARBA00022630"/>
    </source>
</evidence>
<dbReference type="AlphaFoldDB" id="A0A381WL61"/>
<comment type="cofactor">
    <cofactor evidence="1">
        <name>Mg(2+)</name>
        <dbReference type="ChEBI" id="CHEBI:18420"/>
    </cofactor>
</comment>
<dbReference type="Gene3D" id="3.10.520.10">
    <property type="entry name" value="ApbE-like domains"/>
    <property type="match status" value="1"/>
</dbReference>
<keyword evidence="6" id="KW-0479">Metal-binding</keyword>
<keyword evidence="8" id="KW-0460">Magnesium</keyword>
<dbReference type="InterPro" id="IPR024932">
    <property type="entry name" value="ApbE"/>
</dbReference>
<evidence type="ECO:0000256" key="2">
    <source>
        <dbReference type="ARBA" id="ARBA00011955"/>
    </source>
</evidence>
<dbReference type="PANTHER" id="PTHR30040">
    <property type="entry name" value="THIAMINE BIOSYNTHESIS LIPOPROTEIN APBE"/>
    <property type="match status" value="1"/>
</dbReference>
<dbReference type="PANTHER" id="PTHR30040:SF2">
    <property type="entry name" value="FAD:PROTEIN FMN TRANSFERASE"/>
    <property type="match status" value="1"/>
</dbReference>
<keyword evidence="4" id="KW-0285">Flavoprotein</keyword>
<evidence type="ECO:0000256" key="5">
    <source>
        <dbReference type="ARBA" id="ARBA00022679"/>
    </source>
</evidence>
<dbReference type="EMBL" id="UINC01012070">
    <property type="protein sequence ID" value="SVA52918.1"/>
    <property type="molecule type" value="Genomic_DNA"/>
</dbReference>
<reference evidence="11" key="1">
    <citation type="submission" date="2018-05" db="EMBL/GenBank/DDBJ databases">
        <authorList>
            <person name="Lanie J.A."/>
            <person name="Ng W.-L."/>
            <person name="Kazmierczak K.M."/>
            <person name="Andrzejewski T.M."/>
            <person name="Davidsen T.M."/>
            <person name="Wayne K.J."/>
            <person name="Tettelin H."/>
            <person name="Glass J.I."/>
            <person name="Rusch D."/>
            <person name="Podicherti R."/>
            <person name="Tsui H.-C.T."/>
            <person name="Winkler M.E."/>
        </authorList>
    </citation>
    <scope>NUCLEOTIDE SEQUENCE</scope>
</reference>
<gene>
    <name evidence="11" type="ORF">METZ01_LOCUS105772</name>
</gene>
<dbReference type="EC" id="2.7.1.180" evidence="2"/>
<keyword evidence="5" id="KW-0808">Transferase</keyword>
<name>A0A381WL61_9ZZZZ</name>
<dbReference type="SUPFAM" id="SSF143631">
    <property type="entry name" value="ApbE-like"/>
    <property type="match status" value="1"/>
</dbReference>
<evidence type="ECO:0000256" key="9">
    <source>
        <dbReference type="ARBA" id="ARBA00031306"/>
    </source>
</evidence>
<organism evidence="11">
    <name type="scientific">marine metagenome</name>
    <dbReference type="NCBI Taxonomy" id="408172"/>
    <lineage>
        <taxon>unclassified sequences</taxon>
        <taxon>metagenomes</taxon>
        <taxon>ecological metagenomes</taxon>
    </lineage>
</organism>